<keyword evidence="3" id="KW-1185">Reference proteome</keyword>
<reference evidence="2 3" key="1">
    <citation type="journal article" date="2011" name="J. Genet. Genomics">
        <title>Unraveling the Acidithiobacillus caldus complete genome and its central metabolisms for carbon assimilation.</title>
        <authorList>
            <person name="You X.Y."/>
            <person name="Guo X."/>
            <person name="Zheng H.J."/>
            <person name="Zhang M.J."/>
            <person name="Liu L.J."/>
            <person name="Zhu Y.Q."/>
            <person name="Zhu B."/>
            <person name="Wang S.Y."/>
            <person name="Zhao G.P."/>
            <person name="Poetsch A."/>
            <person name="Jiang C.Y."/>
            <person name="Liu S.J."/>
        </authorList>
    </citation>
    <scope>NUCLEOTIDE SEQUENCE [LARGE SCALE GENOMIC DNA]</scope>
    <source>
        <strain evidence="2 3">SM-1</strain>
    </source>
</reference>
<organism evidence="2 3">
    <name type="scientific">Acidithiobacillus caldus (strain SM-1)</name>
    <dbReference type="NCBI Taxonomy" id="990288"/>
    <lineage>
        <taxon>Bacteria</taxon>
        <taxon>Pseudomonadati</taxon>
        <taxon>Pseudomonadota</taxon>
        <taxon>Acidithiobacillia</taxon>
        <taxon>Acidithiobacillales</taxon>
        <taxon>Acidithiobacillaceae</taxon>
        <taxon>Acidithiobacillus</taxon>
    </lineage>
</organism>
<dbReference type="GeneID" id="92931956"/>
<evidence type="ECO:0008006" key="4">
    <source>
        <dbReference type="Google" id="ProtNLM"/>
    </source>
</evidence>
<accession>F9ZQJ7</accession>
<dbReference type="RefSeq" id="WP_014003188.1">
    <property type="nucleotide sequence ID" value="NC_015850.1"/>
</dbReference>
<name>F9ZQJ7_ACICS</name>
<evidence type="ECO:0000313" key="2">
    <source>
        <dbReference type="EMBL" id="AEK58679.1"/>
    </source>
</evidence>
<dbReference type="HOGENOM" id="CLU_914079_0_0_6"/>
<proteinExistence type="predicted"/>
<evidence type="ECO:0000256" key="1">
    <source>
        <dbReference type="SAM" id="Coils"/>
    </source>
</evidence>
<evidence type="ECO:0000313" key="3">
    <source>
        <dbReference type="Proteomes" id="UP000006135"/>
    </source>
</evidence>
<protein>
    <recommendedName>
        <fullName evidence="4">Conjugal transfer protein TrbJ</fullName>
    </recommendedName>
</protein>
<sequence length="304" mass="33084">MYAKHCAFPKPHPKRLLPLLCGVAAGILTIPLPVSAGTLTGGATLPEQIVQEATALQTYAKNVTTALASVQNEINTLNSYMTELQNLASLPARELSKITMPIQQMEYNYDRAQELMSEYQSLYGNLSNIQQTVEQQNLDILNSSLSPEDYLNTVETAQTNTAAETRAQIASAAKSMQAVDSLTPKIEEQSQAIPGISGNTAGQMQMASELNTIEQQNQLLLSAIDQAQLARSQRRSIRESEDQVADSRTDINALTQSAEEMKKSAETMQKNFDAEANAASAMQNSEASCIDHGGTYLTCYQARN</sequence>
<dbReference type="Proteomes" id="UP000006135">
    <property type="component" value="Chromosome"/>
</dbReference>
<dbReference type="AlphaFoldDB" id="F9ZQJ7"/>
<gene>
    <name evidence="2" type="ordered locus">Atc_2031</name>
</gene>
<feature type="coiled-coil region" evidence="1">
    <location>
        <begin position="67"/>
        <end position="122"/>
    </location>
</feature>
<feature type="coiled-coil region" evidence="1">
    <location>
        <begin position="210"/>
        <end position="271"/>
    </location>
</feature>
<dbReference type="KEGG" id="acu:Atc_2031"/>
<dbReference type="EMBL" id="CP002573">
    <property type="protein sequence ID" value="AEK58679.1"/>
    <property type="molecule type" value="Genomic_DNA"/>
</dbReference>
<keyword evidence="1" id="KW-0175">Coiled coil</keyword>
<dbReference type="STRING" id="990288.Atc_2031"/>